<dbReference type="Pfam" id="PF00481">
    <property type="entry name" value="PP2C"/>
    <property type="match status" value="1"/>
</dbReference>
<comment type="cofactor">
    <cofactor evidence="1">
        <name>Mn(2+)</name>
        <dbReference type="ChEBI" id="CHEBI:29035"/>
    </cofactor>
</comment>
<dbReference type="InterPro" id="IPR000222">
    <property type="entry name" value="PP2C_BS"/>
</dbReference>
<dbReference type="GO" id="GO:0046872">
    <property type="term" value="F:metal ion binding"/>
    <property type="evidence" value="ECO:0007669"/>
    <property type="project" value="UniProtKB-KW"/>
</dbReference>
<reference evidence="12" key="2">
    <citation type="submission" date="2020-08" db="EMBL/GenBank/DDBJ databases">
        <title>Plant Genome Project.</title>
        <authorList>
            <person name="Zhang R.-G."/>
        </authorList>
    </citation>
    <scope>NUCLEOTIDE SEQUENCE</scope>
    <source>
        <strain evidence="12">Huo1</strain>
        <tissue evidence="12">Leaf</tissue>
    </source>
</reference>
<feature type="region of interest" description="Disordered" evidence="10">
    <location>
        <begin position="310"/>
        <end position="352"/>
    </location>
</feature>
<keyword evidence="4" id="KW-0479">Metal-binding</keyword>
<feature type="compositionally biased region" description="Polar residues" evidence="10">
    <location>
        <begin position="310"/>
        <end position="336"/>
    </location>
</feature>
<evidence type="ECO:0000256" key="2">
    <source>
        <dbReference type="ARBA" id="ARBA00001946"/>
    </source>
</evidence>
<dbReference type="PROSITE" id="PS51746">
    <property type="entry name" value="PPM_2"/>
    <property type="match status" value="1"/>
</dbReference>
<dbReference type="InterPro" id="IPR015655">
    <property type="entry name" value="PP2C"/>
</dbReference>
<dbReference type="CDD" id="cd00143">
    <property type="entry name" value="PP2Cc"/>
    <property type="match status" value="1"/>
</dbReference>
<keyword evidence="6" id="KW-0460">Magnesium</keyword>
<comment type="caution">
    <text evidence="12">The sequence shown here is derived from an EMBL/GenBank/DDBJ whole genome shotgun (WGS) entry which is preliminary data.</text>
</comment>
<evidence type="ECO:0000256" key="4">
    <source>
        <dbReference type="ARBA" id="ARBA00022723"/>
    </source>
</evidence>
<feature type="domain" description="PPM-type phosphatase" evidence="11">
    <location>
        <begin position="39"/>
        <end position="285"/>
    </location>
</feature>
<dbReference type="InterPro" id="IPR001932">
    <property type="entry name" value="PPM-type_phosphatase-like_dom"/>
</dbReference>
<dbReference type="PANTHER" id="PTHR47992">
    <property type="entry name" value="PROTEIN PHOSPHATASE"/>
    <property type="match status" value="1"/>
</dbReference>
<dbReference type="Proteomes" id="UP000298416">
    <property type="component" value="Unassembled WGS sequence"/>
</dbReference>
<accession>A0A8X8ZH32</accession>
<evidence type="ECO:0000256" key="9">
    <source>
        <dbReference type="RuleBase" id="RU003465"/>
    </source>
</evidence>
<comment type="cofactor">
    <cofactor evidence="2">
        <name>Mg(2+)</name>
        <dbReference type="ChEBI" id="CHEBI:18420"/>
    </cofactor>
</comment>
<evidence type="ECO:0000256" key="6">
    <source>
        <dbReference type="ARBA" id="ARBA00022842"/>
    </source>
</evidence>
<evidence type="ECO:0000256" key="1">
    <source>
        <dbReference type="ARBA" id="ARBA00001936"/>
    </source>
</evidence>
<keyword evidence="13" id="KW-1185">Reference proteome</keyword>
<keyword evidence="8" id="KW-0464">Manganese</keyword>
<protein>
    <recommendedName>
        <fullName evidence="3">protein-serine/threonine phosphatase</fullName>
        <ecNumber evidence="3">3.1.3.16</ecNumber>
    </recommendedName>
</protein>
<proteinExistence type="inferred from homology"/>
<dbReference type="GO" id="GO:0004722">
    <property type="term" value="F:protein serine/threonine phosphatase activity"/>
    <property type="evidence" value="ECO:0007669"/>
    <property type="project" value="UniProtKB-EC"/>
</dbReference>
<name>A0A8X8ZH32_SALSN</name>
<reference evidence="12" key="1">
    <citation type="submission" date="2018-01" db="EMBL/GenBank/DDBJ databases">
        <authorList>
            <person name="Mao J.F."/>
        </authorList>
    </citation>
    <scope>NUCLEOTIDE SEQUENCE</scope>
    <source>
        <strain evidence="12">Huo1</strain>
        <tissue evidence="12">Leaf</tissue>
    </source>
</reference>
<dbReference type="Gene3D" id="3.60.40.10">
    <property type="entry name" value="PPM-type phosphatase domain"/>
    <property type="match status" value="2"/>
</dbReference>
<evidence type="ECO:0000256" key="5">
    <source>
        <dbReference type="ARBA" id="ARBA00022801"/>
    </source>
</evidence>
<keyword evidence="5 9" id="KW-0378">Hydrolase</keyword>
<evidence type="ECO:0000256" key="3">
    <source>
        <dbReference type="ARBA" id="ARBA00013081"/>
    </source>
</evidence>
<dbReference type="EMBL" id="PNBA02000013">
    <property type="protein sequence ID" value="KAG6404702.1"/>
    <property type="molecule type" value="Genomic_DNA"/>
</dbReference>
<dbReference type="SUPFAM" id="SSF81606">
    <property type="entry name" value="PP2C-like"/>
    <property type="match status" value="2"/>
</dbReference>
<dbReference type="PROSITE" id="PS01032">
    <property type="entry name" value="PPM_1"/>
    <property type="match status" value="1"/>
</dbReference>
<dbReference type="SMART" id="SM00332">
    <property type="entry name" value="PP2Cc"/>
    <property type="match status" value="1"/>
</dbReference>
<sequence>MLSSFFKQSVNNIEYSEIRLRRHQWGEFSMAAIKSDHKVHGHSQVESGSTSLHPSGPYGTFVGIYDGHGGGPNASEFIKNQLFEIVKRLTSDLGEMSSDVLDLSFLAVDEQYTHLVQNESVAFPNLLSAGSSCLVGIVIGGRVYVANVGDSRAVLAQLPRPKPPVQLVREQVARLKRKVQESRQKQRIPSIRPPYSPPLELRPLVHSHLDYYPYRRPMLKRHIQAIPLLTDHCANLPYVRRELMELHPHDPRISEYDHPNDIYRVKGILLRKLIHDDISVIVLFLDHKLISGGRCSHLSLKAYEVSSSQQHTGEASTSQLHTGEASSSSTDGASHRSQPHIGEASTSQPPTVITKSQTWPLLKKKIRDSLLNSHFSFLKLDISTRSMRLHPSGHNGTFVGLYDSRGGPDASEFIKDHLFEIVKNQQYLQLVKKHWEAWPNLLSAQSCCLVGVVIGGRVYVATA</sequence>
<evidence type="ECO:0000256" key="10">
    <source>
        <dbReference type="SAM" id="MobiDB-lite"/>
    </source>
</evidence>
<dbReference type="EC" id="3.1.3.16" evidence="3"/>
<keyword evidence="7 9" id="KW-0904">Protein phosphatase</keyword>
<organism evidence="12">
    <name type="scientific">Salvia splendens</name>
    <name type="common">Scarlet sage</name>
    <dbReference type="NCBI Taxonomy" id="180675"/>
    <lineage>
        <taxon>Eukaryota</taxon>
        <taxon>Viridiplantae</taxon>
        <taxon>Streptophyta</taxon>
        <taxon>Embryophyta</taxon>
        <taxon>Tracheophyta</taxon>
        <taxon>Spermatophyta</taxon>
        <taxon>Magnoliopsida</taxon>
        <taxon>eudicotyledons</taxon>
        <taxon>Gunneridae</taxon>
        <taxon>Pentapetalae</taxon>
        <taxon>asterids</taxon>
        <taxon>lamiids</taxon>
        <taxon>Lamiales</taxon>
        <taxon>Lamiaceae</taxon>
        <taxon>Nepetoideae</taxon>
        <taxon>Mentheae</taxon>
        <taxon>Salviinae</taxon>
        <taxon>Salvia</taxon>
        <taxon>Salvia subgen. Calosphace</taxon>
        <taxon>core Calosphace</taxon>
    </lineage>
</organism>
<dbReference type="InterPro" id="IPR036457">
    <property type="entry name" value="PPM-type-like_dom_sf"/>
</dbReference>
<evidence type="ECO:0000313" key="13">
    <source>
        <dbReference type="Proteomes" id="UP000298416"/>
    </source>
</evidence>
<dbReference type="AlphaFoldDB" id="A0A8X8ZH32"/>
<gene>
    <name evidence="12" type="ORF">SASPL_136955</name>
</gene>
<evidence type="ECO:0000259" key="11">
    <source>
        <dbReference type="PROSITE" id="PS51746"/>
    </source>
</evidence>
<evidence type="ECO:0000256" key="8">
    <source>
        <dbReference type="ARBA" id="ARBA00023211"/>
    </source>
</evidence>
<evidence type="ECO:0000256" key="7">
    <source>
        <dbReference type="ARBA" id="ARBA00022912"/>
    </source>
</evidence>
<comment type="similarity">
    <text evidence="9">Belongs to the PP2C family.</text>
</comment>
<evidence type="ECO:0000313" key="12">
    <source>
        <dbReference type="EMBL" id="KAG6404702.1"/>
    </source>
</evidence>